<dbReference type="AlphaFoldDB" id="A0A7X1GF73"/>
<gene>
    <name evidence="1" type="ORF">H7995_15670</name>
</gene>
<sequence length="202" mass="23337">MQHDALLTQDELDFIQTMQHNPQLNMRDATSSLLVNGGSQIRDLLTRLAANEQVTIQAQFENQQMTFPLHLVEDEFHALHLRLGVPSIYEGGPKTVRPWRLTLEEPVALENAKGQPGTLWVHEVSFKGILLEVRNRTKPPKSFALWFSPSGYERIALRGTFERQNEQGYYAYQLNQGNTVETERLRQYILQQHRLTHPTLHV</sequence>
<reference evidence="1 2" key="1">
    <citation type="submission" date="2020-08" db="EMBL/GenBank/DDBJ databases">
        <title>Pseudomonas sp. nov.</title>
        <authorList>
            <person name="Gieschler S."/>
            <person name="Fiedler G."/>
            <person name="Brinks E."/>
            <person name="Boehnlein C."/>
            <person name="Franz C.M.A.P."/>
            <person name="Kabisch J."/>
        </authorList>
    </citation>
    <scope>NUCLEOTIDE SEQUENCE [LARGE SCALE GENOMIC DNA]</scope>
    <source>
        <strain evidence="1 2">MBT-1</strain>
    </source>
</reference>
<evidence type="ECO:0008006" key="3">
    <source>
        <dbReference type="Google" id="ProtNLM"/>
    </source>
</evidence>
<evidence type="ECO:0000313" key="2">
    <source>
        <dbReference type="Proteomes" id="UP000526003"/>
    </source>
</evidence>
<keyword evidence="2" id="KW-1185">Reference proteome</keyword>
<organism evidence="1 2">
    <name type="scientific">Pseudomonas kielensis</name>
    <dbReference type="NCBI Taxonomy" id="2762577"/>
    <lineage>
        <taxon>Bacteria</taxon>
        <taxon>Pseudomonadati</taxon>
        <taxon>Pseudomonadota</taxon>
        <taxon>Gammaproteobacteria</taxon>
        <taxon>Pseudomonadales</taxon>
        <taxon>Pseudomonadaceae</taxon>
        <taxon>Pseudomonas</taxon>
    </lineage>
</organism>
<name>A0A7X1GF73_9PSED</name>
<dbReference type="EMBL" id="JACMYG010000015">
    <property type="protein sequence ID" value="MBC2691236.1"/>
    <property type="molecule type" value="Genomic_DNA"/>
</dbReference>
<accession>A0A7X1GF73</accession>
<comment type="caution">
    <text evidence="1">The sequence shown here is derived from an EMBL/GenBank/DDBJ whole genome shotgun (WGS) entry which is preliminary data.</text>
</comment>
<proteinExistence type="predicted"/>
<dbReference type="RefSeq" id="WP_166588733.1">
    <property type="nucleotide sequence ID" value="NZ_CP090311.1"/>
</dbReference>
<evidence type="ECO:0000313" key="1">
    <source>
        <dbReference type="EMBL" id="MBC2691236.1"/>
    </source>
</evidence>
<dbReference type="Proteomes" id="UP000526003">
    <property type="component" value="Unassembled WGS sequence"/>
</dbReference>
<protein>
    <recommendedName>
        <fullName evidence="3">PilZ domain-containing protein</fullName>
    </recommendedName>
</protein>